<dbReference type="GO" id="GO:0006508">
    <property type="term" value="P:proteolysis"/>
    <property type="evidence" value="ECO:0007669"/>
    <property type="project" value="UniProtKB-KW"/>
</dbReference>
<dbReference type="PROSITE" id="PS51892">
    <property type="entry name" value="SUBTILASE"/>
    <property type="match status" value="1"/>
</dbReference>
<dbReference type="EMBL" id="CP003050">
    <property type="protein sequence ID" value="AGB16324.1"/>
    <property type="molecule type" value="Genomic_DNA"/>
</dbReference>
<dbReference type="PROSITE" id="PS51318">
    <property type="entry name" value="TAT"/>
    <property type="match status" value="1"/>
</dbReference>
<dbReference type="PROSITE" id="PS00137">
    <property type="entry name" value="SUBTILASE_HIS"/>
    <property type="match status" value="1"/>
</dbReference>
<dbReference type="PROSITE" id="PS00136">
    <property type="entry name" value="SUBTILASE_ASP"/>
    <property type="match status" value="1"/>
</dbReference>
<dbReference type="PANTHER" id="PTHR43806:SF11">
    <property type="entry name" value="CEREVISIN-RELATED"/>
    <property type="match status" value="1"/>
</dbReference>
<keyword evidence="2 5" id="KW-0645">Protease</keyword>
<dbReference type="Pfam" id="PF00082">
    <property type="entry name" value="Peptidase_S8"/>
    <property type="match status" value="1"/>
</dbReference>
<proteinExistence type="inferred from homology"/>
<dbReference type="Gene3D" id="3.40.50.200">
    <property type="entry name" value="Peptidase S8/S53 domain"/>
    <property type="match status" value="1"/>
</dbReference>
<gene>
    <name evidence="8" type="ordered locus">Halru_1718</name>
</gene>
<dbReference type="PANTHER" id="PTHR43806">
    <property type="entry name" value="PEPTIDASE S8"/>
    <property type="match status" value="1"/>
</dbReference>
<dbReference type="HOGENOM" id="CLU_011263_15_6_2"/>
<dbReference type="KEGG" id="hru:Halru_1718"/>
<dbReference type="PROSITE" id="PS00138">
    <property type="entry name" value="SUBTILASE_SER"/>
    <property type="match status" value="1"/>
</dbReference>
<evidence type="ECO:0000256" key="2">
    <source>
        <dbReference type="ARBA" id="ARBA00022670"/>
    </source>
</evidence>
<dbReference type="InterPro" id="IPR023828">
    <property type="entry name" value="Peptidase_S8_Ser-AS"/>
</dbReference>
<dbReference type="STRING" id="797302.Halru_1718"/>
<evidence type="ECO:0000313" key="9">
    <source>
        <dbReference type="Proteomes" id="UP000010846"/>
    </source>
</evidence>
<dbReference type="RefSeq" id="WP_015300962.1">
    <property type="nucleotide sequence ID" value="NC_019964.1"/>
</dbReference>
<accession>L0IC51</accession>
<comment type="similarity">
    <text evidence="1 5 6">Belongs to the peptidase S8 family.</text>
</comment>
<dbReference type="PRINTS" id="PR00723">
    <property type="entry name" value="SUBTILISIN"/>
</dbReference>
<evidence type="ECO:0000259" key="7">
    <source>
        <dbReference type="Pfam" id="PF00082"/>
    </source>
</evidence>
<evidence type="ECO:0000313" key="8">
    <source>
        <dbReference type="EMBL" id="AGB16324.1"/>
    </source>
</evidence>
<evidence type="ECO:0000256" key="3">
    <source>
        <dbReference type="ARBA" id="ARBA00022801"/>
    </source>
</evidence>
<dbReference type="InterPro" id="IPR036852">
    <property type="entry name" value="Peptidase_S8/S53_dom_sf"/>
</dbReference>
<feature type="active site" description="Charge relay system" evidence="5">
    <location>
        <position position="193"/>
    </location>
</feature>
<dbReference type="InterPro" id="IPR023827">
    <property type="entry name" value="Peptidase_S8_Asp-AS"/>
</dbReference>
<feature type="domain" description="Peptidase S8/S53" evidence="7">
    <location>
        <begin position="147"/>
        <end position="444"/>
    </location>
</feature>
<reference evidence="8" key="1">
    <citation type="submission" date="2011-09" db="EMBL/GenBank/DDBJ databases">
        <title>Complete sequence of Halovivax ruber XH-70.</title>
        <authorList>
            <consortium name="US DOE Joint Genome Institute"/>
            <person name="Lucas S."/>
            <person name="Han J."/>
            <person name="Lapidus A."/>
            <person name="Cheng J.-F."/>
            <person name="Goodwin L."/>
            <person name="Pitluck S."/>
            <person name="Peters L."/>
            <person name="Mikhailova N."/>
            <person name="Davenport K."/>
            <person name="Detter J.C."/>
            <person name="Han C."/>
            <person name="Tapia R."/>
            <person name="Land M."/>
            <person name="Hauser L."/>
            <person name="Kyrpides N."/>
            <person name="Ivanova N."/>
            <person name="Pagani I."/>
            <person name="Sproer C."/>
            <person name="Anderson I."/>
            <person name="Woyke T."/>
        </authorList>
    </citation>
    <scope>NUCLEOTIDE SEQUENCE</scope>
    <source>
        <strain evidence="8">XH-70</strain>
    </source>
</reference>
<organism evidence="8 9">
    <name type="scientific">Halovivax ruber (strain DSM 18193 / JCM 13892 / XH-70)</name>
    <dbReference type="NCBI Taxonomy" id="797302"/>
    <lineage>
        <taxon>Archaea</taxon>
        <taxon>Methanobacteriati</taxon>
        <taxon>Methanobacteriota</taxon>
        <taxon>Stenosarchaea group</taxon>
        <taxon>Halobacteria</taxon>
        <taxon>Halobacteriales</taxon>
        <taxon>Natrialbaceae</taxon>
        <taxon>Halovivax</taxon>
    </lineage>
</organism>
<name>L0IC51_HALRX</name>
<feature type="active site" description="Charge relay system" evidence="5">
    <location>
        <position position="156"/>
    </location>
</feature>
<evidence type="ECO:0000256" key="6">
    <source>
        <dbReference type="RuleBase" id="RU003355"/>
    </source>
</evidence>
<dbReference type="eggNOG" id="arCOG00702">
    <property type="taxonomic scope" value="Archaea"/>
</dbReference>
<evidence type="ECO:0000256" key="4">
    <source>
        <dbReference type="ARBA" id="ARBA00022825"/>
    </source>
</evidence>
<evidence type="ECO:0000256" key="1">
    <source>
        <dbReference type="ARBA" id="ARBA00011073"/>
    </source>
</evidence>
<dbReference type="Proteomes" id="UP000010846">
    <property type="component" value="Chromosome"/>
</dbReference>
<dbReference type="InterPro" id="IPR015500">
    <property type="entry name" value="Peptidase_S8_subtilisin-rel"/>
</dbReference>
<dbReference type="InterPro" id="IPR000209">
    <property type="entry name" value="Peptidase_S8/S53_dom"/>
</dbReference>
<keyword evidence="9" id="KW-1185">Reference proteome</keyword>
<sequence>MSSHDRRRFLTVLGTGIGAGVLGTGTIAAADSEGRTDRFLIDLSYVSRSDVPADVEIVHDISEVGLLAARGDPDSVPGAASTIPDVAVYQDEVADLAMEAPGPHAASHNHDGPATITELQWDKRVQDVADLTDKPGEGRTVHETTRGKGSRIAVVDSGVYDGHPDLQGVVNADLSANFTTDQYDWRPNGAGDHGTHVAGTIAATNANDGPNGGALGTAPDSEIVALRVFSGVEGVTGDVLAALVDAANKGCDAANISLGYPPLPETTPGVPALKAAYEAVAEYARSEGMVIVNSAGNDGQDMDEEGIISLPTEVEGIFGVSATGPIGFGWGHKHADNEEKWLSGNRLQEPTTTPAFYTNYGSAVDVSAGGGNADTDGPETYYRDLVLSTISIQGEDGSLVPGYGWKAGTSMAAPQVAGAVALVRSLRPDASAAEVEELIQETAAMPADGETYHGAGHLDLRELVKRAR</sequence>
<evidence type="ECO:0000256" key="5">
    <source>
        <dbReference type="PROSITE-ProRule" id="PRU01240"/>
    </source>
</evidence>
<protein>
    <submittedName>
        <fullName evidence="8">Subtilisin-like serine protease</fullName>
    </submittedName>
</protein>
<feature type="active site" description="Charge relay system" evidence="5">
    <location>
        <position position="410"/>
    </location>
</feature>
<keyword evidence="3 5" id="KW-0378">Hydrolase</keyword>
<dbReference type="AlphaFoldDB" id="L0IC51"/>
<dbReference type="InterPro" id="IPR050131">
    <property type="entry name" value="Peptidase_S8_subtilisin-like"/>
</dbReference>
<dbReference type="SUPFAM" id="SSF52743">
    <property type="entry name" value="Subtilisin-like"/>
    <property type="match status" value="1"/>
</dbReference>
<dbReference type="GO" id="GO:0004252">
    <property type="term" value="F:serine-type endopeptidase activity"/>
    <property type="evidence" value="ECO:0007669"/>
    <property type="project" value="UniProtKB-UniRule"/>
</dbReference>
<dbReference type="OrthoDB" id="341609at2157"/>
<keyword evidence="4 5" id="KW-0720">Serine protease</keyword>
<dbReference type="InterPro" id="IPR022398">
    <property type="entry name" value="Peptidase_S8_His-AS"/>
</dbReference>
<dbReference type="InterPro" id="IPR006311">
    <property type="entry name" value="TAT_signal"/>
</dbReference>
<dbReference type="GeneID" id="14377083"/>